<dbReference type="PROSITE" id="PS51767">
    <property type="entry name" value="PEPTIDASE_A1"/>
    <property type="match status" value="1"/>
</dbReference>
<evidence type="ECO:0000256" key="1">
    <source>
        <dbReference type="ARBA" id="ARBA00007447"/>
    </source>
</evidence>
<feature type="region of interest" description="Disordered" evidence="6">
    <location>
        <begin position="51"/>
        <end position="76"/>
    </location>
</feature>
<dbReference type="PROSITE" id="PS00141">
    <property type="entry name" value="ASP_PROTEASE"/>
    <property type="match status" value="1"/>
</dbReference>
<keyword evidence="2" id="KW-0645">Protease</keyword>
<dbReference type="Pfam" id="PF14543">
    <property type="entry name" value="TAXi_N"/>
    <property type="match status" value="1"/>
</dbReference>
<evidence type="ECO:0000313" key="9">
    <source>
        <dbReference type="EMBL" id="KAL1541726.1"/>
    </source>
</evidence>
<comment type="similarity">
    <text evidence="1">Belongs to the peptidase A1 family.</text>
</comment>
<feature type="signal peptide" evidence="7">
    <location>
        <begin position="1"/>
        <end position="26"/>
    </location>
</feature>
<dbReference type="InterPro" id="IPR001969">
    <property type="entry name" value="Aspartic_peptidase_AS"/>
</dbReference>
<gene>
    <name evidence="9" type="ORF">AAHA92_25914</name>
</gene>
<comment type="caution">
    <text evidence="9">The sequence shown here is derived from an EMBL/GenBank/DDBJ whole genome shotgun (WGS) entry which is preliminary data.</text>
</comment>
<dbReference type="InterPro" id="IPR001461">
    <property type="entry name" value="Aspartic_peptidase_A1"/>
</dbReference>
<organism evidence="9 10">
    <name type="scientific">Salvia divinorum</name>
    <name type="common">Maria pastora</name>
    <name type="synonym">Diviner's sage</name>
    <dbReference type="NCBI Taxonomy" id="28513"/>
    <lineage>
        <taxon>Eukaryota</taxon>
        <taxon>Viridiplantae</taxon>
        <taxon>Streptophyta</taxon>
        <taxon>Embryophyta</taxon>
        <taxon>Tracheophyta</taxon>
        <taxon>Spermatophyta</taxon>
        <taxon>Magnoliopsida</taxon>
        <taxon>eudicotyledons</taxon>
        <taxon>Gunneridae</taxon>
        <taxon>Pentapetalae</taxon>
        <taxon>asterids</taxon>
        <taxon>lamiids</taxon>
        <taxon>Lamiales</taxon>
        <taxon>Lamiaceae</taxon>
        <taxon>Nepetoideae</taxon>
        <taxon>Mentheae</taxon>
        <taxon>Salviinae</taxon>
        <taxon>Salvia</taxon>
        <taxon>Salvia subgen. Calosphace</taxon>
    </lineage>
</organism>
<dbReference type="Gene3D" id="2.40.70.10">
    <property type="entry name" value="Acid Proteases"/>
    <property type="match status" value="2"/>
</dbReference>
<sequence length="473" mass="50192">MSPNKPITILILSLVIVISSPSSSSSSHDHTNFQILDVSNSLQQTRHIFSQSSIQQQNHHHHHHTTSPPPSLSLPLHSHSAAAAANNNYTSLTLSRLAGDESRLRHLLSKTKTKSKSKNPNLKFPVTSGLGQGTGQYLARIGVGRPAKEFYMAIDTGSDVSWLQCLPCATCYAQSDPIFNPSTSATYKPLSCSSRQCAALDTSSCVRGNCLYQVSYGDDSYTIGSFATETISFGSSTSLPAVAIGCGHDNQGLFAGYAGLLGLGGGSLSLPSQIKAASFSYCLVDRDSRSSSTLDFNSAAPADSVVAPMLSNPRIKTYLYADLTGITVGGEPVPIRRGAFAIGRQGRGGVIVDSGTTVTRFPAAVYASLRDAFRNMTGELRRAGEFSLLDTCYDLSGSSSVKVPTVSFQFSGGKSLPLRAENYLIPVDGSGKFCLAFAGTEESLSIIGNIQQQGTRVTFDLANKKIGFSPNKC</sequence>
<evidence type="ECO:0000259" key="8">
    <source>
        <dbReference type="PROSITE" id="PS51767"/>
    </source>
</evidence>
<feature type="active site" evidence="5">
    <location>
        <position position="155"/>
    </location>
</feature>
<keyword evidence="10" id="KW-1185">Reference proteome</keyword>
<dbReference type="FunFam" id="2.40.70.10:FF:000031">
    <property type="entry name" value="Aspartyl protease AED1"/>
    <property type="match status" value="1"/>
</dbReference>
<dbReference type="GO" id="GO:0008233">
    <property type="term" value="F:peptidase activity"/>
    <property type="evidence" value="ECO:0007669"/>
    <property type="project" value="UniProtKB-KW"/>
</dbReference>
<dbReference type="AlphaFoldDB" id="A0ABD1GC71"/>
<dbReference type="Pfam" id="PF14541">
    <property type="entry name" value="TAXi_C"/>
    <property type="match status" value="1"/>
</dbReference>
<dbReference type="GO" id="GO:0006508">
    <property type="term" value="P:proteolysis"/>
    <property type="evidence" value="ECO:0007669"/>
    <property type="project" value="UniProtKB-KW"/>
</dbReference>
<evidence type="ECO:0000256" key="2">
    <source>
        <dbReference type="ARBA" id="ARBA00022670"/>
    </source>
</evidence>
<dbReference type="InterPro" id="IPR032799">
    <property type="entry name" value="TAXi_C"/>
</dbReference>
<keyword evidence="3 7" id="KW-0732">Signal</keyword>
<evidence type="ECO:0000256" key="5">
    <source>
        <dbReference type="PIRSR" id="PIRSR601461-1"/>
    </source>
</evidence>
<dbReference type="FunFam" id="2.40.70.10:FF:000010">
    <property type="entry name" value="Aspartyl protease family protein 2"/>
    <property type="match status" value="1"/>
</dbReference>
<dbReference type="Proteomes" id="UP001567538">
    <property type="component" value="Unassembled WGS sequence"/>
</dbReference>
<dbReference type="SUPFAM" id="SSF50630">
    <property type="entry name" value="Acid proteases"/>
    <property type="match status" value="1"/>
</dbReference>
<dbReference type="InterPro" id="IPR021109">
    <property type="entry name" value="Peptidase_aspartic_dom_sf"/>
</dbReference>
<keyword evidence="4" id="KW-0378">Hydrolase</keyword>
<dbReference type="InterPro" id="IPR032861">
    <property type="entry name" value="TAXi_N"/>
</dbReference>
<feature type="active site" evidence="5">
    <location>
        <position position="353"/>
    </location>
</feature>
<proteinExistence type="inferred from homology"/>
<feature type="domain" description="Peptidase A1" evidence="8">
    <location>
        <begin position="137"/>
        <end position="469"/>
    </location>
</feature>
<dbReference type="PANTHER" id="PTHR13683">
    <property type="entry name" value="ASPARTYL PROTEASES"/>
    <property type="match status" value="1"/>
</dbReference>
<reference evidence="9 10" key="1">
    <citation type="submission" date="2024-06" db="EMBL/GenBank/DDBJ databases">
        <title>A chromosome level genome sequence of Diviner's sage (Salvia divinorum).</title>
        <authorList>
            <person name="Ford S.A."/>
            <person name="Ro D.-K."/>
            <person name="Ness R.W."/>
            <person name="Phillips M.A."/>
        </authorList>
    </citation>
    <scope>NUCLEOTIDE SEQUENCE [LARGE SCALE GENOMIC DNA]</scope>
    <source>
        <strain evidence="9">SAF-2024a</strain>
        <tissue evidence="9">Leaf</tissue>
    </source>
</reference>
<dbReference type="InterPro" id="IPR033121">
    <property type="entry name" value="PEPTIDASE_A1"/>
</dbReference>
<evidence type="ECO:0000256" key="6">
    <source>
        <dbReference type="SAM" id="MobiDB-lite"/>
    </source>
</evidence>
<evidence type="ECO:0000256" key="3">
    <source>
        <dbReference type="ARBA" id="ARBA00022729"/>
    </source>
</evidence>
<evidence type="ECO:0000256" key="7">
    <source>
        <dbReference type="SAM" id="SignalP"/>
    </source>
</evidence>
<feature type="chain" id="PRO_5044823051" evidence="7">
    <location>
        <begin position="27"/>
        <end position="473"/>
    </location>
</feature>
<evidence type="ECO:0000256" key="4">
    <source>
        <dbReference type="ARBA" id="ARBA00022801"/>
    </source>
</evidence>
<accession>A0ABD1GC71</accession>
<dbReference type="EMBL" id="JBEAFC010000009">
    <property type="protein sequence ID" value="KAL1541726.1"/>
    <property type="molecule type" value="Genomic_DNA"/>
</dbReference>
<evidence type="ECO:0000313" key="10">
    <source>
        <dbReference type="Proteomes" id="UP001567538"/>
    </source>
</evidence>
<name>A0ABD1GC71_SALDI</name>
<dbReference type="PANTHER" id="PTHR13683:SF274">
    <property type="entry name" value="PROTEIN ASPARTIC PROTEASE IN GUARD CELL 1"/>
    <property type="match status" value="1"/>
</dbReference>
<protein>
    <submittedName>
        <fullName evidence="9">Protein ASPARTIC PROTEASE IN GUARD CELL 1-like</fullName>
    </submittedName>
</protein>